<accession>A0ABR1KXE2</accession>
<evidence type="ECO:0000313" key="3">
    <source>
        <dbReference type="Proteomes" id="UP001363622"/>
    </source>
</evidence>
<sequence>MTSSAGKKKPSPENLHKVASADERDGEPTVIYGPKTYIHRVYENRHGHRPYPCELNTLRAGGVLNRNLLVFGPSPNSRTSERRNRSGRHSNEMKISKQRKRSQNTTSLAEQSESRAWEMARKKATEKLKAPVPVPVPVSGAGRQTARRTSTSRDEEIRKEEWRRGDGEQNGCVHEDELPDWIPRELYEAFTSPASRPEGNSSMREERRGAPNAWGRKL</sequence>
<feature type="compositionally biased region" description="Basic and acidic residues" evidence="1">
    <location>
        <begin position="79"/>
        <end position="95"/>
    </location>
</feature>
<comment type="caution">
    <text evidence="2">The sequence shown here is derived from an EMBL/GenBank/DDBJ whole genome shotgun (WGS) entry which is preliminary data.</text>
</comment>
<dbReference type="EMBL" id="JBBPHU010000001">
    <property type="protein sequence ID" value="KAK7523539.1"/>
    <property type="molecule type" value="Genomic_DNA"/>
</dbReference>
<keyword evidence="3" id="KW-1185">Reference proteome</keyword>
<feature type="compositionally biased region" description="Polar residues" evidence="1">
    <location>
        <begin position="192"/>
        <end position="202"/>
    </location>
</feature>
<feature type="region of interest" description="Disordered" evidence="1">
    <location>
        <begin position="189"/>
        <end position="218"/>
    </location>
</feature>
<evidence type="ECO:0000313" key="2">
    <source>
        <dbReference type="EMBL" id="KAK7523539.1"/>
    </source>
</evidence>
<feature type="compositionally biased region" description="Basic and acidic residues" evidence="1">
    <location>
        <begin position="10"/>
        <end position="27"/>
    </location>
</feature>
<name>A0ABR1KXE2_9PEZI</name>
<feature type="region of interest" description="Disordered" evidence="1">
    <location>
        <begin position="1"/>
        <end position="31"/>
    </location>
</feature>
<feature type="compositionally biased region" description="Basic and acidic residues" evidence="1">
    <location>
        <begin position="151"/>
        <end position="167"/>
    </location>
</feature>
<reference evidence="2 3" key="1">
    <citation type="submission" date="2024-04" db="EMBL/GenBank/DDBJ databases">
        <title>Phyllosticta paracitricarpa is synonymous to the EU quarantine fungus P. citricarpa based on phylogenomic analyses.</title>
        <authorList>
            <consortium name="Lawrence Berkeley National Laboratory"/>
            <person name="Van Ingen-Buijs V.A."/>
            <person name="Van Westerhoven A.C."/>
            <person name="Haridas S."/>
            <person name="Skiadas P."/>
            <person name="Martin F."/>
            <person name="Groenewald J.Z."/>
            <person name="Crous P.W."/>
            <person name="Seidl M.F."/>
        </authorList>
    </citation>
    <scope>NUCLEOTIDE SEQUENCE [LARGE SCALE GENOMIC DNA]</scope>
    <source>
        <strain evidence="2 3">CBS 123371</strain>
    </source>
</reference>
<feature type="region of interest" description="Disordered" evidence="1">
    <location>
        <begin position="69"/>
        <end position="120"/>
    </location>
</feature>
<proteinExistence type="predicted"/>
<feature type="region of interest" description="Disordered" evidence="1">
    <location>
        <begin position="132"/>
        <end position="177"/>
    </location>
</feature>
<evidence type="ECO:0000256" key="1">
    <source>
        <dbReference type="SAM" id="MobiDB-lite"/>
    </source>
</evidence>
<feature type="non-terminal residue" evidence="2">
    <location>
        <position position="218"/>
    </location>
</feature>
<dbReference type="Proteomes" id="UP001363622">
    <property type="component" value="Unassembled WGS sequence"/>
</dbReference>
<organism evidence="2 3">
    <name type="scientific">Phyllosticta citriasiana</name>
    <dbReference type="NCBI Taxonomy" id="595635"/>
    <lineage>
        <taxon>Eukaryota</taxon>
        <taxon>Fungi</taxon>
        <taxon>Dikarya</taxon>
        <taxon>Ascomycota</taxon>
        <taxon>Pezizomycotina</taxon>
        <taxon>Dothideomycetes</taxon>
        <taxon>Dothideomycetes incertae sedis</taxon>
        <taxon>Botryosphaeriales</taxon>
        <taxon>Phyllostictaceae</taxon>
        <taxon>Phyllosticta</taxon>
    </lineage>
</organism>
<protein>
    <submittedName>
        <fullName evidence="2">Uncharacterized protein</fullName>
    </submittedName>
</protein>
<gene>
    <name evidence="2" type="ORF">IWZ03DRAFT_364878</name>
</gene>